<gene>
    <name evidence="8" type="ORF">DFP86_10950</name>
</gene>
<keyword evidence="9" id="KW-1185">Reference proteome</keyword>
<dbReference type="Gene3D" id="3.30.70.1230">
    <property type="entry name" value="Nucleotide cyclase"/>
    <property type="match status" value="1"/>
</dbReference>
<dbReference type="CDD" id="cd14014">
    <property type="entry name" value="STKc_PknB_like"/>
    <property type="match status" value="1"/>
</dbReference>
<evidence type="ECO:0000256" key="5">
    <source>
        <dbReference type="ARBA" id="ARBA00022840"/>
    </source>
</evidence>
<dbReference type="InterPro" id="IPR008271">
    <property type="entry name" value="Ser/Thr_kinase_AS"/>
</dbReference>
<dbReference type="GO" id="GO:0016020">
    <property type="term" value="C:membrane"/>
    <property type="evidence" value="ECO:0007669"/>
    <property type="project" value="UniProtKB-SubCell"/>
</dbReference>
<dbReference type="EMBL" id="SNZP01000009">
    <property type="protein sequence ID" value="TDR77810.1"/>
    <property type="molecule type" value="Genomic_DNA"/>
</dbReference>
<keyword evidence="3 6" id="KW-0547">Nucleotide-binding</keyword>
<evidence type="ECO:0000259" key="7">
    <source>
        <dbReference type="PROSITE" id="PS50011"/>
    </source>
</evidence>
<evidence type="ECO:0000256" key="4">
    <source>
        <dbReference type="ARBA" id="ARBA00022777"/>
    </source>
</evidence>
<evidence type="ECO:0000313" key="9">
    <source>
        <dbReference type="Proteomes" id="UP000295611"/>
    </source>
</evidence>
<dbReference type="AlphaFoldDB" id="A0A4R7B4P3"/>
<dbReference type="SUPFAM" id="SSF55073">
    <property type="entry name" value="Nucleotide cyclase"/>
    <property type="match status" value="1"/>
</dbReference>
<dbReference type="Gene3D" id="3.30.200.20">
    <property type="entry name" value="Phosphorylase Kinase, domain 1"/>
    <property type="match status" value="1"/>
</dbReference>
<dbReference type="InterPro" id="IPR017441">
    <property type="entry name" value="Protein_kinase_ATP_BS"/>
</dbReference>
<comment type="subcellular location">
    <subcellularLocation>
        <location evidence="1">Membrane</location>
        <topology evidence="1">Single-pass membrane protein</topology>
    </subcellularLocation>
</comment>
<accession>A0A4R7B4P3</accession>
<dbReference type="PROSITE" id="PS50011">
    <property type="entry name" value="PROTEIN_KINASE_DOM"/>
    <property type="match status" value="1"/>
</dbReference>
<dbReference type="SMART" id="SM00220">
    <property type="entry name" value="S_TKc"/>
    <property type="match status" value="1"/>
</dbReference>
<dbReference type="PANTHER" id="PTHR43289">
    <property type="entry name" value="MITOGEN-ACTIVATED PROTEIN KINASE KINASE KINASE 20-RELATED"/>
    <property type="match status" value="1"/>
</dbReference>
<dbReference type="Proteomes" id="UP000295611">
    <property type="component" value="Unassembled WGS sequence"/>
</dbReference>
<keyword evidence="4 8" id="KW-0418">Kinase</keyword>
<dbReference type="SUPFAM" id="SSF56112">
    <property type="entry name" value="Protein kinase-like (PK-like)"/>
    <property type="match status" value="1"/>
</dbReference>
<evidence type="ECO:0000313" key="8">
    <source>
        <dbReference type="EMBL" id="TDR77810.1"/>
    </source>
</evidence>
<keyword evidence="8" id="KW-0723">Serine/threonine-protein kinase</keyword>
<dbReference type="InterPro" id="IPR029787">
    <property type="entry name" value="Nucleotide_cyclase"/>
</dbReference>
<feature type="domain" description="Protein kinase" evidence="7">
    <location>
        <begin position="39"/>
        <end position="310"/>
    </location>
</feature>
<dbReference type="PROSITE" id="PS00108">
    <property type="entry name" value="PROTEIN_KINASE_ST"/>
    <property type="match status" value="1"/>
</dbReference>
<dbReference type="PANTHER" id="PTHR43289:SF6">
    <property type="entry name" value="SERINE_THREONINE-PROTEIN KINASE NEKL-3"/>
    <property type="match status" value="1"/>
</dbReference>
<name>A0A4R7B4P3_9NEIS</name>
<evidence type="ECO:0000256" key="6">
    <source>
        <dbReference type="PROSITE-ProRule" id="PRU10141"/>
    </source>
</evidence>
<dbReference type="GO" id="GO:0005524">
    <property type="term" value="F:ATP binding"/>
    <property type="evidence" value="ECO:0007669"/>
    <property type="project" value="UniProtKB-UniRule"/>
</dbReference>
<sequence>MNGTVSDCLARQAAICPLPIDPAPRADELLTGTNSHRHYRLCQRLGEGGHGTVYLAQQLETGQTVAIKLLRDDPRLPMAERQSLRARFRRETLLCERQVHPHVVAFLDKGETPHGQLYTVFEYVPGRTLHDVLATHGALPIELTIQLMAQVLDGLDHAHRQGIVHRDLKPRNIMVAMVGGIAHAKILDFGIGALLPDVRTDSDPALTRTGELLGSPRYCSPEQLRSEPPTLKSDLYAWGLVVIECLTGKAVMQGRSVADILYQQLSPVDVALPPEIAWHPLGRVLRSALHKDPRQRAASAAELLAQLRTVKPRQTGRRAHLSAMYDWLSPSMPAANDGPASAVLCCQVTPIAERENVPPSLQAAHDTLLDTWLACCTDIAMQHGGKLSGTLDDVLLFTFEAQSSPCLAAANAALAMRGQQADDSQIALTLAIHAGFTVSQSRTVARTVIRLQRMALPGTILLSHSARHRLKTLARVARTDKRLVEAPGQAPLPAFRLLSIDSRAAARQDSA</sequence>
<dbReference type="InterPro" id="IPR011009">
    <property type="entry name" value="Kinase-like_dom_sf"/>
</dbReference>
<keyword evidence="5 6" id="KW-0067">ATP-binding</keyword>
<evidence type="ECO:0000256" key="1">
    <source>
        <dbReference type="ARBA" id="ARBA00004167"/>
    </source>
</evidence>
<dbReference type="GO" id="GO:0004674">
    <property type="term" value="F:protein serine/threonine kinase activity"/>
    <property type="evidence" value="ECO:0007669"/>
    <property type="project" value="UniProtKB-KW"/>
</dbReference>
<evidence type="ECO:0000256" key="3">
    <source>
        <dbReference type="ARBA" id="ARBA00022741"/>
    </source>
</evidence>
<dbReference type="Gene3D" id="1.10.510.10">
    <property type="entry name" value="Transferase(Phosphotransferase) domain 1"/>
    <property type="match status" value="1"/>
</dbReference>
<dbReference type="PROSITE" id="PS00107">
    <property type="entry name" value="PROTEIN_KINASE_ATP"/>
    <property type="match status" value="1"/>
</dbReference>
<proteinExistence type="predicted"/>
<dbReference type="InterPro" id="IPR000719">
    <property type="entry name" value="Prot_kinase_dom"/>
</dbReference>
<comment type="caution">
    <text evidence="8">The sequence shown here is derived from an EMBL/GenBank/DDBJ whole genome shotgun (WGS) entry which is preliminary data.</text>
</comment>
<feature type="binding site" evidence="6">
    <location>
        <position position="68"/>
    </location>
    <ligand>
        <name>ATP</name>
        <dbReference type="ChEBI" id="CHEBI:30616"/>
    </ligand>
</feature>
<organism evidence="8 9">
    <name type="scientific">Paludibacterium purpuratum</name>
    <dbReference type="NCBI Taxonomy" id="1144873"/>
    <lineage>
        <taxon>Bacteria</taxon>
        <taxon>Pseudomonadati</taxon>
        <taxon>Pseudomonadota</taxon>
        <taxon>Betaproteobacteria</taxon>
        <taxon>Neisseriales</taxon>
        <taxon>Chromobacteriaceae</taxon>
        <taxon>Paludibacterium</taxon>
    </lineage>
</organism>
<reference evidence="8 9" key="1">
    <citation type="submission" date="2019-03" db="EMBL/GenBank/DDBJ databases">
        <title>Genomic Encyclopedia of Type Strains, Phase III (KMG-III): the genomes of soil and plant-associated and newly described type strains.</title>
        <authorList>
            <person name="Whitman W."/>
        </authorList>
    </citation>
    <scope>NUCLEOTIDE SEQUENCE [LARGE SCALE GENOMIC DNA]</scope>
    <source>
        <strain evidence="8 9">CECT 8976</strain>
    </source>
</reference>
<protein>
    <submittedName>
        <fullName evidence="8">Serine/threonine protein kinase</fullName>
    </submittedName>
</protein>
<dbReference type="Pfam" id="PF00069">
    <property type="entry name" value="Pkinase"/>
    <property type="match status" value="1"/>
</dbReference>
<keyword evidence="2" id="KW-0808">Transferase</keyword>
<evidence type="ECO:0000256" key="2">
    <source>
        <dbReference type="ARBA" id="ARBA00022679"/>
    </source>
</evidence>